<reference evidence="1 2" key="1">
    <citation type="submission" date="2019-02" db="EMBL/GenBank/DDBJ databases">
        <title>Deep-cultivation of Planctomycetes and their phenomic and genomic characterization uncovers novel biology.</title>
        <authorList>
            <person name="Wiegand S."/>
            <person name="Jogler M."/>
            <person name="Boedeker C."/>
            <person name="Pinto D."/>
            <person name="Vollmers J."/>
            <person name="Rivas-Marin E."/>
            <person name="Kohn T."/>
            <person name="Peeters S.H."/>
            <person name="Heuer A."/>
            <person name="Rast P."/>
            <person name="Oberbeckmann S."/>
            <person name="Bunk B."/>
            <person name="Jeske O."/>
            <person name="Meyerdierks A."/>
            <person name="Storesund J.E."/>
            <person name="Kallscheuer N."/>
            <person name="Luecker S."/>
            <person name="Lage O.M."/>
            <person name="Pohl T."/>
            <person name="Merkel B.J."/>
            <person name="Hornburger P."/>
            <person name="Mueller R.-W."/>
            <person name="Bruemmer F."/>
            <person name="Labrenz M."/>
            <person name="Spormann A.M."/>
            <person name="Op den Camp H."/>
            <person name="Overmann J."/>
            <person name="Amann R."/>
            <person name="Jetten M.S.M."/>
            <person name="Mascher T."/>
            <person name="Medema M.H."/>
            <person name="Devos D.P."/>
            <person name="Kaster A.-K."/>
            <person name="Ovreas L."/>
            <person name="Rohde M."/>
            <person name="Galperin M.Y."/>
            <person name="Jogler C."/>
        </authorList>
    </citation>
    <scope>NUCLEOTIDE SEQUENCE [LARGE SCALE GENOMIC DNA]</scope>
    <source>
        <strain evidence="1 2">Mal4</strain>
    </source>
</reference>
<evidence type="ECO:0008006" key="3">
    <source>
        <dbReference type="Google" id="ProtNLM"/>
    </source>
</evidence>
<dbReference type="KEGG" id="mri:Mal4_47150"/>
<dbReference type="SUPFAM" id="SSF49472">
    <property type="entry name" value="Transthyretin (synonym: prealbumin)"/>
    <property type="match status" value="1"/>
</dbReference>
<gene>
    <name evidence="1" type="ORF">Mal4_47150</name>
</gene>
<dbReference type="RefSeq" id="WP_145371606.1">
    <property type="nucleotide sequence ID" value="NZ_CP036275.1"/>
</dbReference>
<evidence type="ECO:0000313" key="1">
    <source>
        <dbReference type="EMBL" id="QDU40359.1"/>
    </source>
</evidence>
<protein>
    <recommendedName>
        <fullName evidence="3">Carboxypeptidase regulatory-like domain-containing protein</fullName>
    </recommendedName>
</protein>
<dbReference type="EMBL" id="CP036275">
    <property type="protein sequence ID" value="QDU40359.1"/>
    <property type="molecule type" value="Genomic_DNA"/>
</dbReference>
<dbReference type="AlphaFoldDB" id="A0A517ZD25"/>
<dbReference type="InterPro" id="IPR036817">
    <property type="entry name" value="Transthyretin/HIU_hydrolase_sf"/>
</dbReference>
<proteinExistence type="predicted"/>
<accession>A0A517ZD25</accession>
<dbReference type="Proteomes" id="UP000320496">
    <property type="component" value="Chromosome"/>
</dbReference>
<evidence type="ECO:0000313" key="2">
    <source>
        <dbReference type="Proteomes" id="UP000320496"/>
    </source>
</evidence>
<dbReference type="Gene3D" id="2.60.40.180">
    <property type="entry name" value="Transthyretin/hydroxyisourate hydrolase domain"/>
    <property type="match status" value="1"/>
</dbReference>
<dbReference type="OrthoDB" id="285058at2"/>
<name>A0A517ZD25_9PLAN</name>
<sequence length="139" mass="14684">MLAVALLLALGCGENMPVGDRVPTVPVKGQLLVDGEPAAAVKVQCVRNSGPQDGLPGSGAFTDEEGRFAVSTFVSGDGVPTGAYRVTFFWGQYNLMNGRYVGPDKLEGKYSDPDESKITFTVEDQGKPVDLGTIELSTK</sequence>
<keyword evidence="2" id="KW-1185">Reference proteome</keyword>
<organism evidence="1 2">
    <name type="scientific">Maioricimonas rarisocia</name>
    <dbReference type="NCBI Taxonomy" id="2528026"/>
    <lineage>
        <taxon>Bacteria</taxon>
        <taxon>Pseudomonadati</taxon>
        <taxon>Planctomycetota</taxon>
        <taxon>Planctomycetia</taxon>
        <taxon>Planctomycetales</taxon>
        <taxon>Planctomycetaceae</taxon>
        <taxon>Maioricimonas</taxon>
    </lineage>
</organism>